<evidence type="ECO:0000256" key="4">
    <source>
        <dbReference type="RuleBase" id="RU003718"/>
    </source>
</evidence>
<dbReference type="PROSITE" id="PS00375">
    <property type="entry name" value="UDPGT"/>
    <property type="match status" value="1"/>
</dbReference>
<dbReference type="GO" id="GO:0035251">
    <property type="term" value="F:UDP-glucosyltransferase activity"/>
    <property type="evidence" value="ECO:0007669"/>
    <property type="project" value="InterPro"/>
</dbReference>
<dbReference type="Proteomes" id="UP001497480">
    <property type="component" value="Unassembled WGS sequence"/>
</dbReference>
<dbReference type="InterPro" id="IPR050481">
    <property type="entry name" value="UDP-glycosyltransf_plant"/>
</dbReference>
<sequence length="471" mass="52259">MYLSHLSHYTTYLKNISPTVMDSSSIHIVMYPWFAIGHITAYVHLANKLANKGNKISFIIPKGTISKLSHFNHFPDLITFVPITVPHVDGLPHGAETTLDIPFSLNSLLMTAFDLTQKEIELLLVDLKPSIVFFDTAFWLPNLTRNLNVKCVTVLYWVITSPTASFFEYTVRKSNGNDEVEYPGSSSIKLHAHQARAMDVILKNEFGSGISLYERIRRASTMTDAIGFKGCREIEGPNADYVGNVYRKPVLLSGPVLPEPQTSTLEEKWSSWLGKFKAGSVIYVALGSEWVLEQNQFQELVLGLELTGFPFLAALKAPLGFESVEAALPDGFKERVQGRGVVHGGWVQQTLILKHPSIGCFITHCGSGSMVEALVSQCQLVLLPNIFDQIITAKLISTTFKAGVEVQRGEEDGLFSKESVSEAVITAMNEESDVGKEIKVNHTKLRTLLLSEDLESTYVDSFNHKLHELLG</sequence>
<dbReference type="Gene3D" id="3.40.50.2000">
    <property type="entry name" value="Glycogen Phosphorylase B"/>
    <property type="match status" value="2"/>
</dbReference>
<reference evidence="6 7" key="1">
    <citation type="submission" date="2024-03" db="EMBL/GenBank/DDBJ databases">
        <authorList>
            <person name="Martinez-Hernandez J."/>
        </authorList>
    </citation>
    <scope>NUCLEOTIDE SEQUENCE [LARGE SCALE GENOMIC DNA]</scope>
</reference>
<dbReference type="EMBL" id="CAXHTB010000017">
    <property type="protein sequence ID" value="CAL0323573.1"/>
    <property type="molecule type" value="Genomic_DNA"/>
</dbReference>
<dbReference type="FunFam" id="3.40.50.2000:FF:000037">
    <property type="entry name" value="Glycosyltransferase"/>
    <property type="match status" value="1"/>
</dbReference>
<evidence type="ECO:0000256" key="2">
    <source>
        <dbReference type="ARBA" id="ARBA00022676"/>
    </source>
</evidence>
<dbReference type="PANTHER" id="PTHR48049">
    <property type="entry name" value="GLYCOSYLTRANSFERASE"/>
    <property type="match status" value="1"/>
</dbReference>
<dbReference type="InterPro" id="IPR002213">
    <property type="entry name" value="UDP_glucos_trans"/>
</dbReference>
<evidence type="ECO:0000313" key="6">
    <source>
        <dbReference type="EMBL" id="CAL0323573.1"/>
    </source>
</evidence>
<evidence type="ECO:0000256" key="3">
    <source>
        <dbReference type="ARBA" id="ARBA00022679"/>
    </source>
</evidence>
<dbReference type="Pfam" id="PF00201">
    <property type="entry name" value="UDPGT"/>
    <property type="match status" value="1"/>
</dbReference>
<dbReference type="CDD" id="cd03784">
    <property type="entry name" value="GT1_Gtf-like"/>
    <property type="match status" value="1"/>
</dbReference>
<dbReference type="InterPro" id="IPR035595">
    <property type="entry name" value="UDP_glycos_trans_CS"/>
</dbReference>
<evidence type="ECO:0000313" key="7">
    <source>
        <dbReference type="Proteomes" id="UP001497480"/>
    </source>
</evidence>
<keyword evidence="2 4" id="KW-0328">Glycosyltransferase</keyword>
<dbReference type="PANTHER" id="PTHR48049:SF126">
    <property type="entry name" value="ANTHOCYANIDIN 3-O-GLUCOSIDE 2''-O-GLUCOSYLTRANSFERASE-RELATED"/>
    <property type="match status" value="1"/>
</dbReference>
<accession>A0AAV1XQJ0</accession>
<keyword evidence="7" id="KW-1185">Reference proteome</keyword>
<name>A0AAV1XQJ0_LUPLU</name>
<organism evidence="6 7">
    <name type="scientific">Lupinus luteus</name>
    <name type="common">European yellow lupine</name>
    <dbReference type="NCBI Taxonomy" id="3873"/>
    <lineage>
        <taxon>Eukaryota</taxon>
        <taxon>Viridiplantae</taxon>
        <taxon>Streptophyta</taxon>
        <taxon>Embryophyta</taxon>
        <taxon>Tracheophyta</taxon>
        <taxon>Spermatophyta</taxon>
        <taxon>Magnoliopsida</taxon>
        <taxon>eudicotyledons</taxon>
        <taxon>Gunneridae</taxon>
        <taxon>Pentapetalae</taxon>
        <taxon>rosids</taxon>
        <taxon>fabids</taxon>
        <taxon>Fabales</taxon>
        <taxon>Fabaceae</taxon>
        <taxon>Papilionoideae</taxon>
        <taxon>50 kb inversion clade</taxon>
        <taxon>genistoids sensu lato</taxon>
        <taxon>core genistoids</taxon>
        <taxon>Genisteae</taxon>
        <taxon>Lupinus</taxon>
    </lineage>
</organism>
<keyword evidence="3 4" id="KW-0808">Transferase</keyword>
<comment type="similarity">
    <text evidence="1 4">Belongs to the UDP-glycosyltransferase family.</text>
</comment>
<dbReference type="SUPFAM" id="SSF53756">
    <property type="entry name" value="UDP-Glycosyltransferase/glycogen phosphorylase"/>
    <property type="match status" value="1"/>
</dbReference>
<protein>
    <recommendedName>
        <fullName evidence="5">Glycosyltransferase</fullName>
        <ecNumber evidence="5">2.4.1.-</ecNumber>
    </recommendedName>
</protein>
<proteinExistence type="inferred from homology"/>
<dbReference type="EC" id="2.4.1.-" evidence="5"/>
<gene>
    <name evidence="6" type="ORF">LLUT_LOCUS24633</name>
</gene>
<evidence type="ECO:0000256" key="5">
    <source>
        <dbReference type="RuleBase" id="RU362057"/>
    </source>
</evidence>
<comment type="caution">
    <text evidence="6">The sequence shown here is derived from an EMBL/GenBank/DDBJ whole genome shotgun (WGS) entry which is preliminary data.</text>
</comment>
<evidence type="ECO:0000256" key="1">
    <source>
        <dbReference type="ARBA" id="ARBA00009995"/>
    </source>
</evidence>
<dbReference type="AlphaFoldDB" id="A0AAV1XQJ0"/>